<dbReference type="Proteomes" id="UP001165122">
    <property type="component" value="Unassembled WGS sequence"/>
</dbReference>
<dbReference type="PANTHER" id="PTHR34123:SF1">
    <property type="entry name" value="OS04G0578200 PROTEIN"/>
    <property type="match status" value="1"/>
</dbReference>
<dbReference type="AlphaFoldDB" id="A0A9W7AF55"/>
<proteinExistence type="predicted"/>
<feature type="transmembrane region" description="Helical" evidence="1">
    <location>
        <begin position="6"/>
        <end position="24"/>
    </location>
</feature>
<dbReference type="OrthoDB" id="348976at2759"/>
<evidence type="ECO:0000256" key="1">
    <source>
        <dbReference type="SAM" id="Phobius"/>
    </source>
</evidence>
<keyword evidence="3" id="KW-1185">Reference proteome</keyword>
<gene>
    <name evidence="2" type="ORF">TrLO_g13276</name>
</gene>
<reference evidence="3" key="1">
    <citation type="journal article" date="2023" name="Commun. Biol.">
        <title>Genome analysis of Parmales, the sister group of diatoms, reveals the evolutionary specialization of diatoms from phago-mixotrophs to photoautotrophs.</title>
        <authorList>
            <person name="Ban H."/>
            <person name="Sato S."/>
            <person name="Yoshikawa S."/>
            <person name="Yamada K."/>
            <person name="Nakamura Y."/>
            <person name="Ichinomiya M."/>
            <person name="Sato N."/>
            <person name="Blanc-Mathieu R."/>
            <person name="Endo H."/>
            <person name="Kuwata A."/>
            <person name="Ogata H."/>
        </authorList>
    </citation>
    <scope>NUCLEOTIDE SEQUENCE [LARGE SCALE GENOMIC DNA]</scope>
    <source>
        <strain evidence="3">NIES 3700</strain>
    </source>
</reference>
<evidence type="ECO:0000313" key="3">
    <source>
        <dbReference type="Proteomes" id="UP001165122"/>
    </source>
</evidence>
<keyword evidence="1" id="KW-0812">Transmembrane</keyword>
<keyword evidence="1" id="KW-0472">Membrane</keyword>
<dbReference type="EMBL" id="BRXW01000634">
    <property type="protein sequence ID" value="GMH71157.1"/>
    <property type="molecule type" value="Genomic_DNA"/>
</dbReference>
<name>A0A9W7AF55_9STRA</name>
<evidence type="ECO:0000313" key="2">
    <source>
        <dbReference type="EMBL" id="GMH71157.1"/>
    </source>
</evidence>
<dbReference type="PANTHER" id="PTHR34123">
    <property type="entry name" value="OS04G0578200 PROTEIN"/>
    <property type="match status" value="1"/>
</dbReference>
<comment type="caution">
    <text evidence="2">The sequence shown here is derived from an EMBL/GenBank/DDBJ whole genome shotgun (WGS) entry which is preliminary data.</text>
</comment>
<accession>A0A9W7AF55</accession>
<organism evidence="2 3">
    <name type="scientific">Triparma laevis f. longispina</name>
    <dbReference type="NCBI Taxonomy" id="1714387"/>
    <lineage>
        <taxon>Eukaryota</taxon>
        <taxon>Sar</taxon>
        <taxon>Stramenopiles</taxon>
        <taxon>Ochrophyta</taxon>
        <taxon>Bolidophyceae</taxon>
        <taxon>Parmales</taxon>
        <taxon>Triparmaceae</taxon>
        <taxon>Triparma</taxon>
    </lineage>
</organism>
<keyword evidence="1" id="KW-1133">Transmembrane helix</keyword>
<protein>
    <submittedName>
        <fullName evidence="2">Uncharacterized protein</fullName>
    </submittedName>
</protein>
<sequence length="197" mass="22054">MIRANFIFAILISMIFGTVSYHISTPSRRNVIKRSFLFGGFLVTNSANAAPSLASEPLLEPKQINLTPNSIASIVKSDVLDRQFLASAKLTRSIYSESATFTDEIDTYTLPKWIKGTQALFNSENSKVLLVGDVTATENEVTFRFDENLQFNIPFKPICKLSGKVVLKRGEDGLIISYREYWDQSVNSVLKTAKFNL</sequence>